<feature type="chain" id="PRO_5040730934" evidence="1">
    <location>
        <begin position="18"/>
        <end position="115"/>
    </location>
</feature>
<sequence>MQFSLALLAASISTAAAWNVTGFTDSKCTEPSGYSWGYDKSIGCLGMSKPVTAIRVEHLPDDMVFTGSSGYSCNNFHTRGGNGCHTQGQKFQSFSVYKSVYPNEPAPERLHTDQR</sequence>
<organism evidence="2 3">
    <name type="scientific">Penicillium capsulatum</name>
    <dbReference type="NCBI Taxonomy" id="69766"/>
    <lineage>
        <taxon>Eukaryota</taxon>
        <taxon>Fungi</taxon>
        <taxon>Dikarya</taxon>
        <taxon>Ascomycota</taxon>
        <taxon>Pezizomycotina</taxon>
        <taxon>Eurotiomycetes</taxon>
        <taxon>Eurotiomycetidae</taxon>
        <taxon>Eurotiales</taxon>
        <taxon>Aspergillaceae</taxon>
        <taxon>Penicillium</taxon>
    </lineage>
</organism>
<reference evidence="2" key="2">
    <citation type="journal article" date="2023" name="IMA Fungus">
        <title>Comparative genomic study of the Penicillium genus elucidates a diverse pangenome and 15 lateral gene transfer events.</title>
        <authorList>
            <person name="Petersen C."/>
            <person name="Sorensen T."/>
            <person name="Nielsen M.R."/>
            <person name="Sondergaard T.E."/>
            <person name="Sorensen J.L."/>
            <person name="Fitzpatrick D.A."/>
            <person name="Frisvad J.C."/>
            <person name="Nielsen K.L."/>
        </authorList>
    </citation>
    <scope>NUCLEOTIDE SEQUENCE</scope>
    <source>
        <strain evidence="2">IBT 21917</strain>
    </source>
</reference>
<evidence type="ECO:0000313" key="3">
    <source>
        <dbReference type="Proteomes" id="UP001146351"/>
    </source>
</evidence>
<dbReference type="Proteomes" id="UP001146351">
    <property type="component" value="Unassembled WGS sequence"/>
</dbReference>
<evidence type="ECO:0000256" key="1">
    <source>
        <dbReference type="SAM" id="SignalP"/>
    </source>
</evidence>
<accession>A0A9W9LFA7</accession>
<reference evidence="2" key="1">
    <citation type="submission" date="2022-11" db="EMBL/GenBank/DDBJ databases">
        <authorList>
            <person name="Petersen C."/>
        </authorList>
    </citation>
    <scope>NUCLEOTIDE SEQUENCE</scope>
    <source>
        <strain evidence="2">IBT 21917</strain>
    </source>
</reference>
<keyword evidence="3" id="KW-1185">Reference proteome</keyword>
<dbReference type="EMBL" id="JAPQKO010000008">
    <property type="protein sequence ID" value="KAJ5152363.1"/>
    <property type="molecule type" value="Genomic_DNA"/>
</dbReference>
<proteinExistence type="predicted"/>
<feature type="signal peptide" evidence="1">
    <location>
        <begin position="1"/>
        <end position="17"/>
    </location>
</feature>
<name>A0A9W9LFA7_9EURO</name>
<protein>
    <submittedName>
        <fullName evidence="2">Uncharacterized protein</fullName>
    </submittedName>
</protein>
<keyword evidence="1" id="KW-0732">Signal</keyword>
<evidence type="ECO:0000313" key="2">
    <source>
        <dbReference type="EMBL" id="KAJ5152363.1"/>
    </source>
</evidence>
<gene>
    <name evidence="2" type="ORF">N7492_010658</name>
</gene>
<comment type="caution">
    <text evidence="2">The sequence shown here is derived from an EMBL/GenBank/DDBJ whole genome shotgun (WGS) entry which is preliminary data.</text>
</comment>
<dbReference type="AlphaFoldDB" id="A0A9W9LFA7"/>
<dbReference type="OrthoDB" id="4489167at2759"/>